<feature type="domain" description="Aminoglycoside phosphotransferase" evidence="1">
    <location>
        <begin position="56"/>
        <end position="284"/>
    </location>
</feature>
<dbReference type="Gene3D" id="3.90.1200.10">
    <property type="match status" value="1"/>
</dbReference>
<sequence length="397" mass="44488">MADPQGRDVVPDDSLLRRIFAHNQPLSVSIILNNWDKCVFKATVPNALSNGCYSCIVRLEALNNQAATFFMVAAMQEIAALCIPDFVPETLDAGKAANEKGREFQFSVLEFIEGVTLEDAWELMADTNRRSVVNTIVKVLSELQSVEISDWKAQNLLQISLGEESREKLANAVLGGPSTGLLIDGRSLLSSMEQQFQLKKPFHTTRPMDNPRRLVIESEYEEVGSATVGDADMEEWSKEAVFCHNDLEPRNIMVRAVEAPGGQTKYELAALIDWELAGFYPPSYQLSLQDTYLGTGHRHLSFYFLLKEGLQRIVPRSPSQVSLSRAMLLLFESQQQMLSSGRNVGAHILRHYRKIMQLSRDEDPYVGWRCDAEGPLPEMSADDFDKLENEVIADVLG</sequence>
<accession>A0AA40EZ85</accession>
<gene>
    <name evidence="2" type="ORF">B0T21DRAFT_389188</name>
</gene>
<organism evidence="2 3">
    <name type="scientific">Apiosordaria backusii</name>
    <dbReference type="NCBI Taxonomy" id="314023"/>
    <lineage>
        <taxon>Eukaryota</taxon>
        <taxon>Fungi</taxon>
        <taxon>Dikarya</taxon>
        <taxon>Ascomycota</taxon>
        <taxon>Pezizomycotina</taxon>
        <taxon>Sordariomycetes</taxon>
        <taxon>Sordariomycetidae</taxon>
        <taxon>Sordariales</taxon>
        <taxon>Lasiosphaeriaceae</taxon>
        <taxon>Apiosordaria</taxon>
    </lineage>
</organism>
<evidence type="ECO:0000313" key="3">
    <source>
        <dbReference type="Proteomes" id="UP001172159"/>
    </source>
</evidence>
<dbReference type="PANTHER" id="PTHR21310:SF58">
    <property type="entry name" value="AMINOGLYCOSIDE PHOSPHOTRANSFERASE DOMAIN-CONTAINING PROTEIN"/>
    <property type="match status" value="1"/>
</dbReference>
<dbReference type="AlphaFoldDB" id="A0AA40EZ85"/>
<evidence type="ECO:0000313" key="2">
    <source>
        <dbReference type="EMBL" id="KAK0748272.1"/>
    </source>
</evidence>
<protein>
    <recommendedName>
        <fullName evidence="1">Aminoglycoside phosphotransferase domain-containing protein</fullName>
    </recommendedName>
</protein>
<dbReference type="InterPro" id="IPR051678">
    <property type="entry name" value="AGP_Transferase"/>
</dbReference>
<proteinExistence type="predicted"/>
<evidence type="ECO:0000259" key="1">
    <source>
        <dbReference type="Pfam" id="PF01636"/>
    </source>
</evidence>
<reference evidence="2" key="1">
    <citation type="submission" date="2023-06" db="EMBL/GenBank/DDBJ databases">
        <title>Genome-scale phylogeny and comparative genomics of the fungal order Sordariales.</title>
        <authorList>
            <consortium name="Lawrence Berkeley National Laboratory"/>
            <person name="Hensen N."/>
            <person name="Bonometti L."/>
            <person name="Westerberg I."/>
            <person name="Brannstrom I.O."/>
            <person name="Guillou S."/>
            <person name="Cros-Aarteil S."/>
            <person name="Calhoun S."/>
            <person name="Haridas S."/>
            <person name="Kuo A."/>
            <person name="Mondo S."/>
            <person name="Pangilinan J."/>
            <person name="Riley R."/>
            <person name="Labutti K."/>
            <person name="Andreopoulos B."/>
            <person name="Lipzen A."/>
            <person name="Chen C."/>
            <person name="Yanf M."/>
            <person name="Daum C."/>
            <person name="Ng V."/>
            <person name="Clum A."/>
            <person name="Steindorff A."/>
            <person name="Ohm R."/>
            <person name="Martin F."/>
            <person name="Silar P."/>
            <person name="Natvig D."/>
            <person name="Lalanne C."/>
            <person name="Gautier V."/>
            <person name="Ament-Velasquez S.L."/>
            <person name="Kruys A."/>
            <person name="Hutchinson M.I."/>
            <person name="Powell A.J."/>
            <person name="Barry K."/>
            <person name="Miller A.N."/>
            <person name="Grigoriev I.V."/>
            <person name="Debuchy R."/>
            <person name="Gladieux P."/>
            <person name="Thoren M.H."/>
            <person name="Johannesson H."/>
        </authorList>
    </citation>
    <scope>NUCLEOTIDE SEQUENCE</scope>
    <source>
        <strain evidence="2">CBS 540.89</strain>
    </source>
</reference>
<dbReference type="InterPro" id="IPR011009">
    <property type="entry name" value="Kinase-like_dom_sf"/>
</dbReference>
<dbReference type="SUPFAM" id="SSF56112">
    <property type="entry name" value="Protein kinase-like (PK-like)"/>
    <property type="match status" value="1"/>
</dbReference>
<dbReference type="InterPro" id="IPR002575">
    <property type="entry name" value="Aminoglycoside_PTrfase"/>
</dbReference>
<dbReference type="Pfam" id="PF01636">
    <property type="entry name" value="APH"/>
    <property type="match status" value="1"/>
</dbReference>
<name>A0AA40EZ85_9PEZI</name>
<keyword evidence="3" id="KW-1185">Reference proteome</keyword>
<dbReference type="Proteomes" id="UP001172159">
    <property type="component" value="Unassembled WGS sequence"/>
</dbReference>
<dbReference type="EMBL" id="JAUKTV010000001">
    <property type="protein sequence ID" value="KAK0748272.1"/>
    <property type="molecule type" value="Genomic_DNA"/>
</dbReference>
<comment type="caution">
    <text evidence="2">The sequence shown here is derived from an EMBL/GenBank/DDBJ whole genome shotgun (WGS) entry which is preliminary data.</text>
</comment>
<dbReference type="PANTHER" id="PTHR21310">
    <property type="entry name" value="AMINOGLYCOSIDE PHOSPHOTRANSFERASE-RELATED-RELATED"/>
    <property type="match status" value="1"/>
</dbReference>